<proteinExistence type="predicted"/>
<keyword evidence="3 6" id="KW-0479">Metal-binding</keyword>
<keyword evidence="4" id="KW-0249">Electron transport</keyword>
<sequence length="152" mass="16294">MFKRSFIGVVALAALATPALAAGDADKGEKVFKKCQACHQVGDDARSTPTGPVLNDIIGRTAGTVEGFKYSAAMTEAGEEGMVWNDEHLHEYLADPKGYVPKNRMAFAGLKKEEDRDDVIAYLEQFSDPAAVKADHSGDEPDGADDNSDSEE</sequence>
<dbReference type="EMBL" id="FTPS01000001">
    <property type="protein sequence ID" value="SIT78774.1"/>
    <property type="molecule type" value="Genomic_DNA"/>
</dbReference>
<dbReference type="InterPro" id="IPR009056">
    <property type="entry name" value="Cyt_c-like_dom"/>
</dbReference>
<dbReference type="Gene3D" id="1.10.760.10">
    <property type="entry name" value="Cytochrome c-like domain"/>
    <property type="match status" value="1"/>
</dbReference>
<dbReference type="GO" id="GO:0020037">
    <property type="term" value="F:heme binding"/>
    <property type="evidence" value="ECO:0007669"/>
    <property type="project" value="InterPro"/>
</dbReference>
<keyword evidence="2 6" id="KW-0349">Heme</keyword>
<feature type="chain" id="PRO_5012548772" evidence="8">
    <location>
        <begin position="22"/>
        <end position="152"/>
    </location>
</feature>
<feature type="region of interest" description="Disordered" evidence="7">
    <location>
        <begin position="129"/>
        <end position="152"/>
    </location>
</feature>
<dbReference type="Proteomes" id="UP000192455">
    <property type="component" value="Unassembled WGS sequence"/>
</dbReference>
<dbReference type="AlphaFoldDB" id="A0A1R3WNF1"/>
<evidence type="ECO:0000256" key="4">
    <source>
        <dbReference type="ARBA" id="ARBA00022982"/>
    </source>
</evidence>
<accession>A0A1R3WNF1</accession>
<evidence type="ECO:0000259" key="9">
    <source>
        <dbReference type="PROSITE" id="PS51007"/>
    </source>
</evidence>
<dbReference type="GO" id="GO:0009055">
    <property type="term" value="F:electron transfer activity"/>
    <property type="evidence" value="ECO:0007669"/>
    <property type="project" value="InterPro"/>
</dbReference>
<dbReference type="SUPFAM" id="SSF46626">
    <property type="entry name" value="Cytochrome c"/>
    <property type="match status" value="1"/>
</dbReference>
<dbReference type="Pfam" id="PF00034">
    <property type="entry name" value="Cytochrom_C"/>
    <property type="match status" value="1"/>
</dbReference>
<evidence type="ECO:0000313" key="10">
    <source>
        <dbReference type="EMBL" id="SIT78774.1"/>
    </source>
</evidence>
<dbReference type="PRINTS" id="PR00604">
    <property type="entry name" value="CYTCHRMECIAB"/>
</dbReference>
<keyword evidence="5 6" id="KW-0408">Iron</keyword>
<dbReference type="PANTHER" id="PTHR11961">
    <property type="entry name" value="CYTOCHROME C"/>
    <property type="match status" value="1"/>
</dbReference>
<keyword evidence="1" id="KW-0813">Transport</keyword>
<keyword evidence="11" id="KW-1185">Reference proteome</keyword>
<dbReference type="STRING" id="515897.SAMN05421849_1016"/>
<dbReference type="OrthoDB" id="9805828at2"/>
<keyword evidence="8" id="KW-0732">Signal</keyword>
<dbReference type="GO" id="GO:0046872">
    <property type="term" value="F:metal ion binding"/>
    <property type="evidence" value="ECO:0007669"/>
    <property type="project" value="UniProtKB-KW"/>
</dbReference>
<organism evidence="10 11">
    <name type="scientific">Pontibaca methylaminivorans</name>
    <dbReference type="NCBI Taxonomy" id="515897"/>
    <lineage>
        <taxon>Bacteria</taxon>
        <taxon>Pseudomonadati</taxon>
        <taxon>Pseudomonadota</taxon>
        <taxon>Alphaproteobacteria</taxon>
        <taxon>Rhodobacterales</taxon>
        <taxon>Roseobacteraceae</taxon>
        <taxon>Pontibaca</taxon>
    </lineage>
</organism>
<evidence type="ECO:0000313" key="11">
    <source>
        <dbReference type="Proteomes" id="UP000192455"/>
    </source>
</evidence>
<evidence type="ECO:0000256" key="7">
    <source>
        <dbReference type="SAM" id="MobiDB-lite"/>
    </source>
</evidence>
<protein>
    <submittedName>
        <fullName evidence="10">Cytochrome c</fullName>
    </submittedName>
</protein>
<name>A0A1R3WNF1_9RHOB</name>
<evidence type="ECO:0000256" key="2">
    <source>
        <dbReference type="ARBA" id="ARBA00022617"/>
    </source>
</evidence>
<dbReference type="InterPro" id="IPR036909">
    <property type="entry name" value="Cyt_c-like_dom_sf"/>
</dbReference>
<dbReference type="InterPro" id="IPR002327">
    <property type="entry name" value="Cyt_c_1A/1B"/>
</dbReference>
<dbReference type="RefSeq" id="WP_076648254.1">
    <property type="nucleotide sequence ID" value="NZ_FTPS01000001.1"/>
</dbReference>
<evidence type="ECO:0000256" key="1">
    <source>
        <dbReference type="ARBA" id="ARBA00022448"/>
    </source>
</evidence>
<gene>
    <name evidence="10" type="ORF">SAMN05421849_1016</name>
</gene>
<evidence type="ECO:0000256" key="5">
    <source>
        <dbReference type="ARBA" id="ARBA00023004"/>
    </source>
</evidence>
<evidence type="ECO:0000256" key="8">
    <source>
        <dbReference type="SAM" id="SignalP"/>
    </source>
</evidence>
<reference evidence="10 11" key="1">
    <citation type="submission" date="2017-01" db="EMBL/GenBank/DDBJ databases">
        <authorList>
            <person name="Mah S.A."/>
            <person name="Swanson W.J."/>
            <person name="Moy G.W."/>
            <person name="Vacquier V.D."/>
        </authorList>
    </citation>
    <scope>NUCLEOTIDE SEQUENCE [LARGE SCALE GENOMIC DNA]</scope>
    <source>
        <strain evidence="10 11">DSM 21219</strain>
    </source>
</reference>
<feature type="domain" description="Cytochrome c" evidence="9">
    <location>
        <begin position="23"/>
        <end position="127"/>
    </location>
</feature>
<dbReference type="PROSITE" id="PS51007">
    <property type="entry name" value="CYTC"/>
    <property type="match status" value="1"/>
</dbReference>
<evidence type="ECO:0000256" key="6">
    <source>
        <dbReference type="PROSITE-ProRule" id="PRU00433"/>
    </source>
</evidence>
<feature type="signal peptide" evidence="8">
    <location>
        <begin position="1"/>
        <end position="21"/>
    </location>
</feature>
<feature type="compositionally biased region" description="Acidic residues" evidence="7">
    <location>
        <begin position="140"/>
        <end position="152"/>
    </location>
</feature>
<evidence type="ECO:0000256" key="3">
    <source>
        <dbReference type="ARBA" id="ARBA00022723"/>
    </source>
</evidence>